<reference evidence="2" key="1">
    <citation type="submission" date="2021-07" db="EMBL/GenBank/DDBJ databases">
        <title>Draft genome of Mortierella alpina, strain LL118, isolated from an aspen leaf litter sample.</title>
        <authorList>
            <person name="Yang S."/>
            <person name="Vinatzer B.A."/>
        </authorList>
    </citation>
    <scope>NUCLEOTIDE SEQUENCE</scope>
    <source>
        <strain evidence="2">LL118</strain>
    </source>
</reference>
<feature type="region of interest" description="Disordered" evidence="1">
    <location>
        <begin position="317"/>
        <end position="347"/>
    </location>
</feature>
<proteinExistence type="predicted"/>
<accession>A0A9P7ZXP6</accession>
<dbReference type="EMBL" id="JAIFTL010000689">
    <property type="protein sequence ID" value="KAG9319081.1"/>
    <property type="molecule type" value="Genomic_DNA"/>
</dbReference>
<feature type="non-terminal residue" evidence="2">
    <location>
        <position position="1"/>
    </location>
</feature>
<evidence type="ECO:0000313" key="2">
    <source>
        <dbReference type="EMBL" id="KAG9319081.1"/>
    </source>
</evidence>
<dbReference type="AlphaFoldDB" id="A0A9P7ZXP6"/>
<protein>
    <recommendedName>
        <fullName evidence="4">F-box domain-containing protein</fullName>
    </recommendedName>
</protein>
<evidence type="ECO:0000313" key="3">
    <source>
        <dbReference type="Proteomes" id="UP000717515"/>
    </source>
</evidence>
<organism evidence="2 3">
    <name type="scientific">Mortierella alpina</name>
    <name type="common">Oleaginous fungus</name>
    <name type="synonym">Mortierella renispora</name>
    <dbReference type="NCBI Taxonomy" id="64518"/>
    <lineage>
        <taxon>Eukaryota</taxon>
        <taxon>Fungi</taxon>
        <taxon>Fungi incertae sedis</taxon>
        <taxon>Mucoromycota</taxon>
        <taxon>Mortierellomycotina</taxon>
        <taxon>Mortierellomycetes</taxon>
        <taxon>Mortierellales</taxon>
        <taxon>Mortierellaceae</taxon>
        <taxon>Mortierella</taxon>
    </lineage>
</organism>
<evidence type="ECO:0008006" key="4">
    <source>
        <dbReference type="Google" id="ProtNLM"/>
    </source>
</evidence>
<comment type="caution">
    <text evidence="2">The sequence shown here is derived from an EMBL/GenBank/DDBJ whole genome shotgun (WGS) entry which is preliminary data.</text>
</comment>
<gene>
    <name evidence="2" type="ORF">KVV02_008154</name>
</gene>
<evidence type="ECO:0000256" key="1">
    <source>
        <dbReference type="SAM" id="MobiDB-lite"/>
    </source>
</evidence>
<name>A0A9P7ZXP6_MORAP</name>
<sequence>MLLSFLDGKQDLHSCTLVNRDWHNVFNPILWREIESHCDTEGLSPFVCSVAAARSLKKYGRHIQRLRIKCIGEDFQVFLTVAPSRFSRLHSIELMGHLDNDDRIADLLQRCSRRRGGVGLRRVIFDFYDYEDDGGVFAFGKKSVEALKEHFSTLEVFCVENPEFSSKDIQELLWSLAAPSEEYLALISNEDFTAVYSQLARLTHLEVLRMGIPYDTENMYYHRYDKACDRQYDCLAMSLESGLDLLGGLESLQVVALEDMEVGINDENEQKWVVEHWPRVRVLTTDFGTDRDDDSQLSGFYDEDSDEEFERHPEYLDYSTSSKHPLKMNQSLKAPSSTRDYLSSDTIPPSLRCSAESYFGCIADMDMHSEDPDTTEEDAILNRTIYDSVVEEPEEEASAVSSHQDTTADHSNAEAPIIVSGPDLTPADIARTAARKAEHDENVRRHVRTVVGNALLYDPYILETAEELNIPDESRITADPKGRLIFFLKASYLQDWISRHQVCIGTDFTSHGKPKSYSTAVFSNSTQSKKDRAGQVWT</sequence>
<dbReference type="Proteomes" id="UP000717515">
    <property type="component" value="Unassembled WGS sequence"/>
</dbReference>
<feature type="compositionally biased region" description="Polar residues" evidence="1">
    <location>
        <begin position="318"/>
        <end position="347"/>
    </location>
</feature>